<evidence type="ECO:0000256" key="2">
    <source>
        <dbReference type="SAM" id="MobiDB-lite"/>
    </source>
</evidence>
<reference evidence="4" key="1">
    <citation type="submission" date="2020-10" db="EMBL/GenBank/DDBJ databases">
        <authorList>
            <person name="Gilroy R."/>
        </authorList>
    </citation>
    <scope>NUCLEOTIDE SEQUENCE</scope>
    <source>
        <strain evidence="4">ChiGjej1B1-22543</strain>
    </source>
</reference>
<organism evidence="4 5">
    <name type="scientific">Candidatus Alloenteromonas pullicola</name>
    <dbReference type="NCBI Taxonomy" id="2840784"/>
    <lineage>
        <taxon>Bacteria</taxon>
        <taxon>Bacillati</taxon>
        <taxon>Bacillota</taxon>
        <taxon>Bacillota incertae sedis</taxon>
        <taxon>Candidatus Alloenteromonas</taxon>
    </lineage>
</organism>
<feature type="compositionally biased region" description="Basic and acidic residues" evidence="2">
    <location>
        <begin position="589"/>
        <end position="655"/>
    </location>
</feature>
<gene>
    <name evidence="4" type="ORF">IAC52_00440</name>
</gene>
<dbReference type="EMBL" id="DVMV01000005">
    <property type="protein sequence ID" value="HIU44755.1"/>
    <property type="molecule type" value="Genomic_DNA"/>
</dbReference>
<reference evidence="4" key="2">
    <citation type="journal article" date="2021" name="PeerJ">
        <title>Extensive microbial diversity within the chicken gut microbiome revealed by metagenomics and culture.</title>
        <authorList>
            <person name="Gilroy R."/>
            <person name="Ravi A."/>
            <person name="Getino M."/>
            <person name="Pursley I."/>
            <person name="Horton D.L."/>
            <person name="Alikhan N.F."/>
            <person name="Baker D."/>
            <person name="Gharbi K."/>
            <person name="Hall N."/>
            <person name="Watson M."/>
            <person name="Adriaenssens E.M."/>
            <person name="Foster-Nyarko E."/>
            <person name="Jarju S."/>
            <person name="Secka A."/>
            <person name="Antonio M."/>
            <person name="Oren A."/>
            <person name="Chaudhuri R.R."/>
            <person name="La Ragione R."/>
            <person name="Hildebrand F."/>
            <person name="Pallen M.J."/>
        </authorList>
    </citation>
    <scope>NUCLEOTIDE SEQUENCE</scope>
    <source>
        <strain evidence="4">ChiGjej1B1-22543</strain>
    </source>
</reference>
<protein>
    <submittedName>
        <fullName evidence="4">DUF2357 domain-containing protein</fullName>
    </submittedName>
</protein>
<evidence type="ECO:0000313" key="4">
    <source>
        <dbReference type="EMBL" id="HIU44755.1"/>
    </source>
</evidence>
<feature type="compositionally biased region" description="Basic and acidic residues" evidence="2">
    <location>
        <begin position="547"/>
        <end position="558"/>
    </location>
</feature>
<feature type="domain" description="DUF2357" evidence="3">
    <location>
        <begin position="68"/>
        <end position="192"/>
    </location>
</feature>
<dbReference type="InterPro" id="IPR018633">
    <property type="entry name" value="DUF2357"/>
</dbReference>
<feature type="compositionally biased region" description="Basic residues" evidence="2">
    <location>
        <begin position="509"/>
        <end position="525"/>
    </location>
</feature>
<feature type="region of interest" description="Disordered" evidence="2">
    <location>
        <begin position="461"/>
        <end position="711"/>
    </location>
</feature>
<sequence length="711" mass="80387">MPKARTTLSLAERAYLRKIKTLLTQSASFYELLLSLRQERNTYLAQKSRLEAKSIDPSFIDELEKGFDAIDAIIKNPRTFIKEDDVLVEAGRAKRISPRSISHLASHTQYVHNVDEDGNVTPEKLLTPESDIDYWIYENRFIMTLIKKCSVFIQKRLLFIKDHGETRDSEVLLLHTDHNVGEVKYEVDTRIKLSCASTDSGKAKANEDLMIRLAKLRERVAYFASSPFMSAMKGAKEVANPIHPTNLLVKNPEYKKALALWKFIDSYKELGIEVSVKEDSKKFKDDYVETLCSLLAASIVTLEGNLVKDDEVKAKSVKRKIIPKVLFSLEDETFYDGRFLYDQFPLRERKKISPLYPTVEESKAYREELERKRAEDKAKKAIVEAEIERAKEREIELQARANRKMLEEKRKQDERELIRAAIEAEKAKLSEQLEAKRKADRAAEEELRKLRKARIMIVEAGKKDRAGEKPAPKSSDGFPDETPIVVEQTPIIASTPEEQGIKTTVGTPKRVRRVAKKAAKKAKPAKRVEEEKPLETEAVSESPVAEEPIKEEAPKQEDVAAIISSAPEEELAKEQSATAVEKSVPVAEEAPKEEAKPAEKTEQKQDSSEGKAEDKAPGEPEEEAKAEPEKPADSPDSEKEKSAEEASDGKTEDKPKKPKKKGKAARKAKKEEKKAEEASKPSKPTYTTLKTRSKRGGRSFVVDYAKKGKRR</sequence>
<keyword evidence="1" id="KW-0175">Coiled coil</keyword>
<comment type="caution">
    <text evidence="4">The sequence shown here is derived from an EMBL/GenBank/DDBJ whole genome shotgun (WGS) entry which is preliminary data.</text>
</comment>
<evidence type="ECO:0000256" key="1">
    <source>
        <dbReference type="SAM" id="Coils"/>
    </source>
</evidence>
<feature type="compositionally biased region" description="Basic and acidic residues" evidence="2">
    <location>
        <begin position="461"/>
        <end position="471"/>
    </location>
</feature>
<evidence type="ECO:0000313" key="5">
    <source>
        <dbReference type="Proteomes" id="UP000824070"/>
    </source>
</evidence>
<feature type="compositionally biased region" description="Basic and acidic residues" evidence="2">
    <location>
        <begin position="669"/>
        <end position="680"/>
    </location>
</feature>
<accession>A0A9D1LMT5</accession>
<evidence type="ECO:0000259" key="3">
    <source>
        <dbReference type="Pfam" id="PF09823"/>
    </source>
</evidence>
<proteinExistence type="predicted"/>
<feature type="compositionally biased region" description="Basic and acidic residues" evidence="2">
    <location>
        <begin position="526"/>
        <end position="535"/>
    </location>
</feature>
<feature type="coiled-coil region" evidence="1">
    <location>
        <begin position="359"/>
        <end position="453"/>
    </location>
</feature>
<dbReference type="Pfam" id="PF09823">
    <property type="entry name" value="DUF2357"/>
    <property type="match status" value="1"/>
</dbReference>
<feature type="compositionally biased region" description="Basic residues" evidence="2">
    <location>
        <begin position="656"/>
        <end position="668"/>
    </location>
</feature>
<name>A0A9D1LMT5_9FIRM</name>
<dbReference type="AlphaFoldDB" id="A0A9D1LMT5"/>
<dbReference type="Proteomes" id="UP000824070">
    <property type="component" value="Unassembled WGS sequence"/>
</dbReference>